<gene>
    <name evidence="4" type="ORF">DWV00_16005</name>
</gene>
<evidence type="ECO:0000259" key="3">
    <source>
        <dbReference type="PROSITE" id="PS51186"/>
    </source>
</evidence>
<accession>A0A3D8JZV8</accession>
<dbReference type="PROSITE" id="PS51186">
    <property type="entry name" value="GNAT"/>
    <property type="match status" value="1"/>
</dbReference>
<evidence type="ECO:0000256" key="1">
    <source>
        <dbReference type="ARBA" id="ARBA00022679"/>
    </source>
</evidence>
<evidence type="ECO:0000313" key="4">
    <source>
        <dbReference type="EMBL" id="RDU98145.1"/>
    </source>
</evidence>
<proteinExistence type="predicted"/>
<name>A0A3D8JZV8_9BURK</name>
<dbReference type="InterPro" id="IPR050832">
    <property type="entry name" value="Bact_Acetyltransf"/>
</dbReference>
<dbReference type="OrthoDB" id="5522469at2"/>
<keyword evidence="1 4" id="KW-0808">Transferase</keyword>
<comment type="caution">
    <text evidence="4">The sequence shown here is derived from an EMBL/GenBank/DDBJ whole genome shotgun (WGS) entry which is preliminary data.</text>
</comment>
<dbReference type="Pfam" id="PF13508">
    <property type="entry name" value="Acetyltransf_7"/>
    <property type="match status" value="1"/>
</dbReference>
<reference evidence="4 5" key="1">
    <citation type="submission" date="2018-08" db="EMBL/GenBank/DDBJ databases">
        <title>Paraburkholderia sp. DHOM06 isolated from forest soil.</title>
        <authorList>
            <person name="Gao Z.-H."/>
            <person name="Qiu L.-H."/>
        </authorList>
    </citation>
    <scope>NUCLEOTIDE SEQUENCE [LARGE SCALE GENOMIC DNA]</scope>
    <source>
        <strain evidence="4 5">DHOM06</strain>
    </source>
</reference>
<dbReference type="InterPro" id="IPR000182">
    <property type="entry name" value="GNAT_dom"/>
</dbReference>
<sequence>MDLTFAPTSQSDADTLVAIRIAAMRESLERIGRFDPQRARERFLAAFDPALCRFIEADGVKVGFVLIRPQDDHWLLDHLYVAPEHQGKGIGATVLRRIFADADAQRMPIRVGALRGSDSNRFYRRYGFVQTGEAEWDIYYVRQPS</sequence>
<dbReference type="CDD" id="cd04301">
    <property type="entry name" value="NAT_SF"/>
    <property type="match status" value="1"/>
</dbReference>
<organism evidence="4 5">
    <name type="scientific">Trinickia dinghuensis</name>
    <dbReference type="NCBI Taxonomy" id="2291023"/>
    <lineage>
        <taxon>Bacteria</taxon>
        <taxon>Pseudomonadati</taxon>
        <taxon>Pseudomonadota</taxon>
        <taxon>Betaproteobacteria</taxon>
        <taxon>Burkholderiales</taxon>
        <taxon>Burkholderiaceae</taxon>
        <taxon>Trinickia</taxon>
    </lineage>
</organism>
<keyword evidence="2" id="KW-0012">Acyltransferase</keyword>
<dbReference type="Proteomes" id="UP000256838">
    <property type="component" value="Unassembled WGS sequence"/>
</dbReference>
<dbReference type="PANTHER" id="PTHR43877:SF2">
    <property type="entry name" value="AMINOALKYLPHOSPHONATE N-ACETYLTRANSFERASE-RELATED"/>
    <property type="match status" value="1"/>
</dbReference>
<dbReference type="Gene3D" id="3.40.630.30">
    <property type="match status" value="1"/>
</dbReference>
<dbReference type="InterPro" id="IPR016181">
    <property type="entry name" value="Acyl_CoA_acyltransferase"/>
</dbReference>
<dbReference type="SUPFAM" id="SSF55729">
    <property type="entry name" value="Acyl-CoA N-acyltransferases (Nat)"/>
    <property type="match status" value="1"/>
</dbReference>
<dbReference type="GO" id="GO:0016747">
    <property type="term" value="F:acyltransferase activity, transferring groups other than amino-acyl groups"/>
    <property type="evidence" value="ECO:0007669"/>
    <property type="project" value="InterPro"/>
</dbReference>
<evidence type="ECO:0000256" key="2">
    <source>
        <dbReference type="ARBA" id="ARBA00023315"/>
    </source>
</evidence>
<dbReference type="AlphaFoldDB" id="A0A3D8JZV8"/>
<keyword evidence="5" id="KW-1185">Reference proteome</keyword>
<dbReference type="EMBL" id="QRGA01000008">
    <property type="protein sequence ID" value="RDU98145.1"/>
    <property type="molecule type" value="Genomic_DNA"/>
</dbReference>
<feature type="domain" description="N-acetyltransferase" evidence="3">
    <location>
        <begin position="3"/>
        <end position="145"/>
    </location>
</feature>
<protein>
    <submittedName>
        <fullName evidence="4">N-acetyltransferase</fullName>
    </submittedName>
</protein>
<dbReference type="RefSeq" id="WP_115534672.1">
    <property type="nucleotide sequence ID" value="NZ_QRGA01000008.1"/>
</dbReference>
<dbReference type="PANTHER" id="PTHR43877">
    <property type="entry name" value="AMINOALKYLPHOSPHONATE N-ACETYLTRANSFERASE-RELATED-RELATED"/>
    <property type="match status" value="1"/>
</dbReference>
<evidence type="ECO:0000313" key="5">
    <source>
        <dbReference type="Proteomes" id="UP000256838"/>
    </source>
</evidence>